<feature type="compositionally biased region" description="Low complexity" evidence="1">
    <location>
        <begin position="635"/>
        <end position="647"/>
    </location>
</feature>
<sequence length="1634" mass="168441">MPATALVSAETSAEAGVLLSLLGAASSGNDISHMVPEVLQAMLNKPASIPHVRKLAYEVCRHANLTDSDYRKLWESVAGDVTGSDPEIMAAALRFIACLPTSQLADRFVIGQLSELLKPCLAAEAAMVRAAAIQTLSHVLLLHEVQHAAASSTGLANAYEGLWDEVADSLLDERPFVVGQAAAAAAQLLAFGIDGGANGFSGVHIAGEAGNGPAGSGDGSILVGFMMSRFANRAALRLSTALGPVLDMCSRVPAPGQVAVCDMLLALTRRVLMNTVRAAAAGEAAPPLPTGVPVPNLASLVTSVASYLANQLRSGDAAACTEASGAVLELAADLAAAGPAAGGATAGLPQSLTLGAVDALLQLQDRELVEAGLGDICEVLSEALPALLPASRADVLRKLWPLACRIDDVSRRARVFSVAWKTALASEMDYRTGGITQPDSGTTGPLIAPLAAPAASAGSDPLGLLTSLAVPSAASSIGAGGGAKPEQTAGVVTSVPSSCRVAALLREPFVTAIISGKAPAAEERVSFSARQASFSTSAPSGSSLLNTVTNRTAPSPPQQLLPLSRVESVRSVASGTTGDGGKGVKSDKEKKSSVFGSRFFRKGKGRGEPDGDPGGSSAASAAAHEEAAAAKQAEEAAVAAAQQAAAAPPSPRSPIGSNGALPTGPFSGTSSGDVAAAILARTTLSYATLRHELLQCLLQQLAHHPAAAVAAELCSEHLTAARHDRNLPTHMSKTSASTSAASLARCLGDTVHWVAMTSEVLSDTSVCVAWEPYVMPAITANPRSSQATYVPVDFNNLTADLWLGLMRAAIQAARSAEAFLGRMVAEAVDATASTAGGAQTSAFMGLGYGTPYGLTAAGPQATQQQPEVTAEAHYRALLSYLKDRVDVLQKLLTMHLSSWSVLSASVRPRVAWVAAHCLPLPGHWDDRWELLLGCLDSLLLRGTDVLSSSRRHDLLGSALAGGLYKAGRQAWTDTSKPFLFDIASASALCEAPEYEALGLLVALTALQQLAAGLVNAVADAVPHGHAGAVHGQAAAVAKRLEAVLRHFIGMEVAASPQVRDWCKRILRYLATIMAYTPPVNLPPLVAALGVIAKQEHQAAGAAAPDDDDNSSDASSVYQPGEGQPELPPALAAAAAAAVAAAAAASTHAQDQATANERAGNGEAAQADGVATMDEAAKPRAPRSYLVHSAAAALPMWGYPFAPLSAVALHNSKRARRHRALSQHLADAAAVAEAPRPTLAAALRPLQTLKDEATTAGASPASGPVLSSRGQYRLDSEAFWSALQHTRSPWQELTGPADPLLLQGCYVRSGQTLGDAATITVLLSAINRLPVELTDVEVTLKTSGPLLTNIRRPATWELPRLAAQDRAVESFTFKVLGYGHMQLHMQLQLCRGPPRTDTSPLQLSCLPLEVPTALLMLPSRQVTEAAEFFKTWGTLPARVELSGVCTWPGPEGGAFLISALLRQTMGCALLQHVPAVYGFQAAFAADTVQGDGLALVVTTQLMPPGGLGSSQETFCTFSIRSNSPDLVLSIQNGAAAWLAQITAGTASVGGGGPSTPTAASAKPPLHPRVAALLQLYSASAAQLDSVLAPMTSFGLSAAIGAGAEPGTRGGSNTLNTVFLKNWALQEWQRLHRLAV</sequence>
<feature type="region of interest" description="Disordered" evidence="1">
    <location>
        <begin position="533"/>
        <end position="666"/>
    </location>
</feature>
<organism evidence="2 3">
    <name type="scientific">Volvox africanus</name>
    <dbReference type="NCBI Taxonomy" id="51714"/>
    <lineage>
        <taxon>Eukaryota</taxon>
        <taxon>Viridiplantae</taxon>
        <taxon>Chlorophyta</taxon>
        <taxon>core chlorophytes</taxon>
        <taxon>Chlorophyceae</taxon>
        <taxon>CS clade</taxon>
        <taxon>Chlamydomonadales</taxon>
        <taxon>Volvocaceae</taxon>
        <taxon>Volvox</taxon>
    </lineage>
</organism>
<dbReference type="PANTHER" id="PTHR36029:SF1">
    <property type="entry name" value="PROTEIN TPLATE"/>
    <property type="match status" value="1"/>
</dbReference>
<dbReference type="InterPro" id="IPR037501">
    <property type="entry name" value="TPLATE"/>
</dbReference>
<dbReference type="InterPro" id="IPR016024">
    <property type="entry name" value="ARM-type_fold"/>
</dbReference>
<feature type="compositionally biased region" description="Basic and acidic residues" evidence="1">
    <location>
        <begin position="582"/>
        <end position="592"/>
    </location>
</feature>
<proteinExistence type="predicted"/>
<protein>
    <submittedName>
        <fullName evidence="2">Uncharacterized protein</fullName>
    </submittedName>
</protein>
<name>A0ABQ5RNN9_9CHLO</name>
<keyword evidence="3" id="KW-1185">Reference proteome</keyword>
<feature type="compositionally biased region" description="Polar residues" evidence="1">
    <location>
        <begin position="544"/>
        <end position="553"/>
    </location>
</feature>
<dbReference type="PANTHER" id="PTHR36029">
    <property type="entry name" value="TSET COMPLEX MEMBER TSTA"/>
    <property type="match status" value="1"/>
</dbReference>
<dbReference type="EMBL" id="BSDZ01000003">
    <property type="protein sequence ID" value="GLI58913.1"/>
    <property type="molecule type" value="Genomic_DNA"/>
</dbReference>
<dbReference type="Gene3D" id="1.25.10.10">
    <property type="entry name" value="Leucine-rich Repeat Variant"/>
    <property type="match status" value="1"/>
</dbReference>
<evidence type="ECO:0000313" key="3">
    <source>
        <dbReference type="Proteomes" id="UP001165090"/>
    </source>
</evidence>
<feature type="compositionally biased region" description="Low complexity" evidence="1">
    <location>
        <begin position="533"/>
        <end position="543"/>
    </location>
</feature>
<gene>
    <name evidence="2" type="ORF">VaNZ11_000697</name>
</gene>
<dbReference type="SUPFAM" id="SSF48371">
    <property type="entry name" value="ARM repeat"/>
    <property type="match status" value="1"/>
</dbReference>
<comment type="caution">
    <text evidence="2">The sequence shown here is derived from an EMBL/GenBank/DDBJ whole genome shotgun (WGS) entry which is preliminary data.</text>
</comment>
<feature type="region of interest" description="Disordered" evidence="1">
    <location>
        <begin position="1098"/>
        <end position="1125"/>
    </location>
</feature>
<dbReference type="InterPro" id="IPR011989">
    <property type="entry name" value="ARM-like"/>
</dbReference>
<evidence type="ECO:0000256" key="1">
    <source>
        <dbReference type="SAM" id="MobiDB-lite"/>
    </source>
</evidence>
<dbReference type="Proteomes" id="UP001165090">
    <property type="component" value="Unassembled WGS sequence"/>
</dbReference>
<feature type="compositionally biased region" description="Basic and acidic residues" evidence="1">
    <location>
        <begin position="623"/>
        <end position="634"/>
    </location>
</feature>
<accession>A0ABQ5RNN9</accession>
<reference evidence="2 3" key="1">
    <citation type="journal article" date="2023" name="IScience">
        <title>Expanded male sex-determining region conserved during the evolution of homothallism in the green alga Volvox.</title>
        <authorList>
            <person name="Yamamoto K."/>
            <person name="Matsuzaki R."/>
            <person name="Mahakham W."/>
            <person name="Heman W."/>
            <person name="Sekimoto H."/>
            <person name="Kawachi M."/>
            <person name="Minakuchi Y."/>
            <person name="Toyoda A."/>
            <person name="Nozaki H."/>
        </authorList>
    </citation>
    <scope>NUCLEOTIDE SEQUENCE [LARGE SCALE GENOMIC DNA]</scope>
    <source>
        <strain evidence="2 3">NIES-4468</strain>
    </source>
</reference>
<evidence type="ECO:0000313" key="2">
    <source>
        <dbReference type="EMBL" id="GLI58913.1"/>
    </source>
</evidence>